<keyword evidence="4" id="KW-0443">Lipid metabolism</keyword>
<dbReference type="PANTHER" id="PTHR22754:SF32">
    <property type="entry name" value="DISCO-INTERACTING PROTEIN 2"/>
    <property type="match status" value="1"/>
</dbReference>
<dbReference type="FunFam" id="3.40.50.12780:FF:000013">
    <property type="entry name" value="Long-chain-fatty-acid--AMP ligase FadD32"/>
    <property type="match status" value="1"/>
</dbReference>
<gene>
    <name evidence="6" type="ORF">KEC57_17685</name>
</gene>
<organism evidence="6 7">
    <name type="scientific">Microbacterium allomyrinae</name>
    <dbReference type="NCBI Taxonomy" id="2830666"/>
    <lineage>
        <taxon>Bacteria</taxon>
        <taxon>Bacillati</taxon>
        <taxon>Actinomycetota</taxon>
        <taxon>Actinomycetes</taxon>
        <taxon>Micrococcales</taxon>
        <taxon>Microbacteriaceae</taxon>
        <taxon>Microbacterium</taxon>
    </lineage>
</organism>
<reference evidence="6" key="1">
    <citation type="submission" date="2021-04" db="EMBL/GenBank/DDBJ databases">
        <title>Microbacterium tenobrionis sp. nov. and Microbacterium allomyrinae sp. nov., isolated from larvae of Tenobrio molitor and Allomyrina dichotoma, respectively.</title>
        <authorList>
            <person name="Lee S.D."/>
        </authorList>
    </citation>
    <scope>NUCLEOTIDE SEQUENCE</scope>
    <source>
        <strain evidence="6">BWT-G7</strain>
    </source>
</reference>
<sequence>MSSPLTLIEALQRTAAVHGDDRGVTYHLTVPESQFRGYAELDRHARTIADALSAGGYAVGDRAVVALSPGLAWADALFGILFAGLTFVPAPTGGYGDASALASRVAGISRGSDATVIITDAAMRAVLDESGTELPAPVVLLEDLLASGSAGAWSAPQIDGETTAVLFFTSGSTGDPKGVIGTHSGLLATVEGCDELFGIGPESTVVGWAPLHHAMGLLLQVIVPVASGARTVITTTELFQRRPLSWLQLISLYRGTVSVAGNFAYALCVQFATDERVAELDLSSLTTLISGSEPVRPETVAAFIERFAPAGLDPTTIAPALGMTEAMLVSCKPIGTGFVVRRVDADRLEQGQLVPSDDDSATRVISNGRPPSSTTIRIVDAEAGEPVADGTVGEIWISSPMVSPGYFRRPDATAETFGHRLPGDDRSYMRSGDLGVVLDGELYITGRLKELIILRGRNVYPQDIEAAASALSPALGIAAAFELDDHPAPVGIIVEYDTSELPDDHDHEQLLALVGAELVRRFSLPSVAVGLVAPGSVPRTATGKVRRKPTRSLVEADSVPFLHASGFGAR</sequence>
<keyword evidence="7" id="KW-1185">Reference proteome</keyword>
<accession>A0A9X1LYE9</accession>
<evidence type="ECO:0000313" key="7">
    <source>
        <dbReference type="Proteomes" id="UP001139354"/>
    </source>
</evidence>
<dbReference type="EMBL" id="JAGTTN010000009">
    <property type="protein sequence ID" value="MCC2034023.1"/>
    <property type="molecule type" value="Genomic_DNA"/>
</dbReference>
<name>A0A9X1LYE9_9MICO</name>
<dbReference type="InterPro" id="IPR045851">
    <property type="entry name" value="AMP-bd_C_sf"/>
</dbReference>
<dbReference type="CDD" id="cd05931">
    <property type="entry name" value="FAAL"/>
    <property type="match status" value="1"/>
</dbReference>
<dbReference type="PANTHER" id="PTHR22754">
    <property type="entry name" value="DISCO-INTERACTING PROTEIN 2 DIP2 -RELATED"/>
    <property type="match status" value="1"/>
</dbReference>
<dbReference type="InterPro" id="IPR000873">
    <property type="entry name" value="AMP-dep_synth/lig_dom"/>
</dbReference>
<dbReference type="SUPFAM" id="SSF56801">
    <property type="entry name" value="Acetyl-CoA synthetase-like"/>
    <property type="match status" value="1"/>
</dbReference>
<evidence type="ECO:0000259" key="5">
    <source>
        <dbReference type="Pfam" id="PF00501"/>
    </source>
</evidence>
<comment type="similarity">
    <text evidence="1">Belongs to the ATP-dependent AMP-binding enzyme family.</text>
</comment>
<dbReference type="InterPro" id="IPR040097">
    <property type="entry name" value="FAAL/FAAC"/>
</dbReference>
<evidence type="ECO:0000256" key="4">
    <source>
        <dbReference type="ARBA" id="ARBA00023098"/>
    </source>
</evidence>
<dbReference type="Proteomes" id="UP001139354">
    <property type="component" value="Unassembled WGS sequence"/>
</dbReference>
<dbReference type="Gene3D" id="3.30.300.30">
    <property type="match status" value="1"/>
</dbReference>
<protein>
    <submittedName>
        <fullName evidence="6">Fatty acyl-AMP ligase</fullName>
    </submittedName>
</protein>
<dbReference type="GO" id="GO:0016874">
    <property type="term" value="F:ligase activity"/>
    <property type="evidence" value="ECO:0007669"/>
    <property type="project" value="UniProtKB-KW"/>
</dbReference>
<dbReference type="Gene3D" id="3.40.50.12780">
    <property type="entry name" value="N-terminal domain of ligase-like"/>
    <property type="match status" value="1"/>
</dbReference>
<dbReference type="RefSeq" id="WP_229386025.1">
    <property type="nucleotide sequence ID" value="NZ_JAGTTN010000009.1"/>
</dbReference>
<dbReference type="GO" id="GO:0070566">
    <property type="term" value="F:adenylyltransferase activity"/>
    <property type="evidence" value="ECO:0007669"/>
    <property type="project" value="TreeGrafter"/>
</dbReference>
<dbReference type="InterPro" id="IPR042099">
    <property type="entry name" value="ANL_N_sf"/>
</dbReference>
<proteinExistence type="inferred from homology"/>
<evidence type="ECO:0000256" key="2">
    <source>
        <dbReference type="ARBA" id="ARBA00022598"/>
    </source>
</evidence>
<keyword evidence="3" id="KW-0276">Fatty acid metabolism</keyword>
<evidence type="ECO:0000313" key="6">
    <source>
        <dbReference type="EMBL" id="MCC2034023.1"/>
    </source>
</evidence>
<dbReference type="GO" id="GO:0006633">
    <property type="term" value="P:fatty acid biosynthetic process"/>
    <property type="evidence" value="ECO:0007669"/>
    <property type="project" value="TreeGrafter"/>
</dbReference>
<dbReference type="AlphaFoldDB" id="A0A9X1LYE9"/>
<dbReference type="PROSITE" id="PS00455">
    <property type="entry name" value="AMP_BINDING"/>
    <property type="match status" value="1"/>
</dbReference>
<dbReference type="GO" id="GO:0071766">
    <property type="term" value="P:Actinobacterium-type cell wall biogenesis"/>
    <property type="evidence" value="ECO:0007669"/>
    <property type="project" value="UniProtKB-ARBA"/>
</dbReference>
<dbReference type="Pfam" id="PF00501">
    <property type="entry name" value="AMP-binding"/>
    <property type="match status" value="1"/>
</dbReference>
<keyword evidence="2 6" id="KW-0436">Ligase</keyword>
<dbReference type="InterPro" id="IPR020845">
    <property type="entry name" value="AMP-binding_CS"/>
</dbReference>
<dbReference type="GO" id="GO:0005886">
    <property type="term" value="C:plasma membrane"/>
    <property type="evidence" value="ECO:0007669"/>
    <property type="project" value="TreeGrafter"/>
</dbReference>
<evidence type="ECO:0000256" key="1">
    <source>
        <dbReference type="ARBA" id="ARBA00006432"/>
    </source>
</evidence>
<comment type="caution">
    <text evidence="6">The sequence shown here is derived from an EMBL/GenBank/DDBJ whole genome shotgun (WGS) entry which is preliminary data.</text>
</comment>
<feature type="domain" description="AMP-dependent synthetase/ligase" evidence="5">
    <location>
        <begin position="12"/>
        <end position="407"/>
    </location>
</feature>
<evidence type="ECO:0000256" key="3">
    <source>
        <dbReference type="ARBA" id="ARBA00022832"/>
    </source>
</evidence>